<dbReference type="InParanoid" id="A0A2H3CFB3"/>
<dbReference type="Proteomes" id="UP000217790">
    <property type="component" value="Unassembled WGS sequence"/>
</dbReference>
<dbReference type="EMBL" id="KZ293725">
    <property type="protein sequence ID" value="PBK81779.1"/>
    <property type="molecule type" value="Genomic_DNA"/>
</dbReference>
<proteinExistence type="predicted"/>
<organism evidence="2 3">
    <name type="scientific">Armillaria gallica</name>
    <name type="common">Bulbous honey fungus</name>
    <name type="synonym">Armillaria bulbosa</name>
    <dbReference type="NCBI Taxonomy" id="47427"/>
    <lineage>
        <taxon>Eukaryota</taxon>
        <taxon>Fungi</taxon>
        <taxon>Dikarya</taxon>
        <taxon>Basidiomycota</taxon>
        <taxon>Agaricomycotina</taxon>
        <taxon>Agaricomycetes</taxon>
        <taxon>Agaricomycetidae</taxon>
        <taxon>Agaricales</taxon>
        <taxon>Marasmiineae</taxon>
        <taxon>Physalacriaceae</taxon>
        <taxon>Armillaria</taxon>
    </lineage>
</organism>
<dbReference type="InterPro" id="IPR011009">
    <property type="entry name" value="Kinase-like_dom_sf"/>
</dbReference>
<keyword evidence="3" id="KW-1185">Reference proteome</keyword>
<gene>
    <name evidence="2" type="ORF">ARMGADRAFT_1039141</name>
</gene>
<name>A0A2H3CFB3_ARMGA</name>
<dbReference type="OrthoDB" id="3269050at2759"/>
<feature type="region of interest" description="Disordered" evidence="1">
    <location>
        <begin position="421"/>
        <end position="441"/>
    </location>
</feature>
<dbReference type="Gene3D" id="1.10.510.10">
    <property type="entry name" value="Transferase(Phosphotransferase) domain 1"/>
    <property type="match status" value="1"/>
</dbReference>
<evidence type="ECO:0000313" key="2">
    <source>
        <dbReference type="EMBL" id="PBK81779.1"/>
    </source>
</evidence>
<evidence type="ECO:0000256" key="1">
    <source>
        <dbReference type="SAM" id="MobiDB-lite"/>
    </source>
</evidence>
<evidence type="ECO:0000313" key="3">
    <source>
        <dbReference type="Proteomes" id="UP000217790"/>
    </source>
</evidence>
<evidence type="ECO:0008006" key="4">
    <source>
        <dbReference type="Google" id="ProtNLM"/>
    </source>
</evidence>
<dbReference type="AlphaFoldDB" id="A0A2H3CFB3"/>
<sequence>MFDATELEINASIWPVYEPRILPGMLMAISRLPFHSLNIINMIDLMSRPRRAAFANLRIRICHAVRWPPALWLMASDLAVTQHGPGHRSILARQFATFSRLSSSTTLPIGSSTHDRRLLSGSDLYHPGLKIHLQFQAQDTTTFRPLVAKIVKHIEPFTSSTVLLIQQISDSSQFILKLNDRRLGHRPSLNVKDGELPWTPALEECLRAAGHLIPHYYGLVHFPISPSEPLHLITDYVPGIVVEYIQGVSMGSLQPGVNIPRPEAESIADRVMDAFRTIKAEKCVMHNDVHIDNIVLRDSDRSPVLIDFGWALTREPRMSDQEWEDAVAGCQDVRFARNVLLSKEHGVWRRKETPLPIHCYSPLAWNEYVENQPDDYRRQTFERVLGTDWEGPRENGLQWRQFRSIAQVPYPILIHLKRSRTYPPEPQRHATPDPPSKIGDRGLRTTAWVNDAGSVALKEQTKSIIRAIFCLNGSQIQPKILDEVESVYLPKSITVLSSPAIPRRRQDAGHHGISIRITISKLQVEVWTQNRLPKHSEGDDCMGPWLTSHVLEQHRNGVGDTGNRGTRGHGDLRGVERILAVCGVNDTAVAQGRRVAPIPEANICE</sequence>
<reference evidence="3" key="1">
    <citation type="journal article" date="2017" name="Nat. Ecol. Evol.">
        <title>Genome expansion and lineage-specific genetic innovations in the forest pathogenic fungi Armillaria.</title>
        <authorList>
            <person name="Sipos G."/>
            <person name="Prasanna A.N."/>
            <person name="Walter M.C."/>
            <person name="O'Connor E."/>
            <person name="Balint B."/>
            <person name="Krizsan K."/>
            <person name="Kiss B."/>
            <person name="Hess J."/>
            <person name="Varga T."/>
            <person name="Slot J."/>
            <person name="Riley R."/>
            <person name="Boka B."/>
            <person name="Rigling D."/>
            <person name="Barry K."/>
            <person name="Lee J."/>
            <person name="Mihaltcheva S."/>
            <person name="LaButti K."/>
            <person name="Lipzen A."/>
            <person name="Waldron R."/>
            <person name="Moloney N.M."/>
            <person name="Sperisen C."/>
            <person name="Kredics L."/>
            <person name="Vagvoelgyi C."/>
            <person name="Patrignani A."/>
            <person name="Fitzpatrick D."/>
            <person name="Nagy I."/>
            <person name="Doyle S."/>
            <person name="Anderson J.B."/>
            <person name="Grigoriev I.V."/>
            <person name="Gueldener U."/>
            <person name="Muensterkoetter M."/>
            <person name="Nagy L.G."/>
        </authorList>
    </citation>
    <scope>NUCLEOTIDE SEQUENCE [LARGE SCALE GENOMIC DNA]</scope>
    <source>
        <strain evidence="3">Ar21-2</strain>
    </source>
</reference>
<protein>
    <recommendedName>
        <fullName evidence="4">Protein kinase domain-containing protein</fullName>
    </recommendedName>
</protein>
<accession>A0A2H3CFB3</accession>
<dbReference type="SUPFAM" id="SSF56112">
    <property type="entry name" value="Protein kinase-like (PK-like)"/>
    <property type="match status" value="1"/>
</dbReference>